<dbReference type="GeneID" id="111133339"/>
<feature type="chain" id="PRO_5034826805" evidence="1">
    <location>
        <begin position="18"/>
        <end position="377"/>
    </location>
</feature>
<name>A0A8B8EB52_CRAVI</name>
<proteinExistence type="predicted"/>
<dbReference type="KEGG" id="cvn:111133339"/>
<accession>A0A8B8EB52</accession>
<evidence type="ECO:0000313" key="3">
    <source>
        <dbReference type="RefSeq" id="XP_022337350.1"/>
    </source>
</evidence>
<reference evidence="3" key="1">
    <citation type="submission" date="2025-08" db="UniProtKB">
        <authorList>
            <consortium name="RefSeq"/>
        </authorList>
    </citation>
    <scope>IDENTIFICATION</scope>
    <source>
        <tissue evidence="3">Whole sample</tissue>
    </source>
</reference>
<evidence type="ECO:0000256" key="1">
    <source>
        <dbReference type="SAM" id="SignalP"/>
    </source>
</evidence>
<organism evidence="2 3">
    <name type="scientific">Crassostrea virginica</name>
    <name type="common">Eastern oyster</name>
    <dbReference type="NCBI Taxonomy" id="6565"/>
    <lineage>
        <taxon>Eukaryota</taxon>
        <taxon>Metazoa</taxon>
        <taxon>Spiralia</taxon>
        <taxon>Lophotrochozoa</taxon>
        <taxon>Mollusca</taxon>
        <taxon>Bivalvia</taxon>
        <taxon>Autobranchia</taxon>
        <taxon>Pteriomorphia</taxon>
        <taxon>Ostreida</taxon>
        <taxon>Ostreoidea</taxon>
        <taxon>Ostreidae</taxon>
        <taxon>Crassostrea</taxon>
    </lineage>
</organism>
<dbReference type="RefSeq" id="XP_022337350.1">
    <property type="nucleotide sequence ID" value="XM_022481642.1"/>
</dbReference>
<protein>
    <submittedName>
        <fullName evidence="3">Glycine-rich cell wall structural protein 1-like</fullName>
    </submittedName>
</protein>
<evidence type="ECO:0000313" key="2">
    <source>
        <dbReference type="Proteomes" id="UP000694844"/>
    </source>
</evidence>
<dbReference type="OrthoDB" id="6212735at2759"/>
<feature type="signal peptide" evidence="1">
    <location>
        <begin position="1"/>
        <end position="17"/>
    </location>
</feature>
<dbReference type="AlphaFoldDB" id="A0A8B8EB52"/>
<sequence>MSMLWLFALLLVATVSANPPRVINLGTRFIPAYHNQYSELVARILRSRGYRVWSVHDVGALTASSTLNRRFYESSLGFSGAGGAVGFGGAGGGFVGGSVVDTRPTVTYETLYGGVDTSDLPNYVAPGVGPGFGPGLDGPGLDGPGFDGPGFDGPGFSGPGLDEVGPVGPGPLDGPELGPDSGFGGVGPDYDYYGDGGVDAAPYDTFSLSSRSTGPLLTGSVGTDFVTSTRRYAPVPYYDGESGFSSSSYLSSSPTYSELYNSRSAGFGTDGGALGGAGGGIGFSSGFVDTLPAYGASSIGYTDQYRIGGGGGGYFDEYRGEGLGGYSDGGNGGYFSSTYRPGYTSYLRRTTYQPRNFRTQVVTYPPQIEDYRFQRYQ</sequence>
<keyword evidence="1" id="KW-0732">Signal</keyword>
<dbReference type="Proteomes" id="UP000694844">
    <property type="component" value="Chromosome 5"/>
</dbReference>
<keyword evidence="2" id="KW-1185">Reference proteome</keyword>
<gene>
    <name evidence="3" type="primary">LOC111133339</name>
</gene>